<dbReference type="InterPro" id="IPR008995">
    <property type="entry name" value="Mo/tungstate-bd_C_term_dom"/>
</dbReference>
<feature type="domain" description="Transport-associated OB type 2" evidence="1">
    <location>
        <begin position="39"/>
        <end position="88"/>
    </location>
</feature>
<protein>
    <recommendedName>
        <fullName evidence="1">Transport-associated OB type 2 domain-containing protein</fullName>
    </recommendedName>
</protein>
<accession>A0A382LFN9</accession>
<proteinExistence type="predicted"/>
<reference evidence="2" key="1">
    <citation type="submission" date="2018-05" db="EMBL/GenBank/DDBJ databases">
        <authorList>
            <person name="Lanie J.A."/>
            <person name="Ng W.-L."/>
            <person name="Kazmierczak K.M."/>
            <person name="Andrzejewski T.M."/>
            <person name="Davidsen T.M."/>
            <person name="Wayne K.J."/>
            <person name="Tettelin H."/>
            <person name="Glass J.I."/>
            <person name="Rusch D."/>
            <person name="Podicherti R."/>
            <person name="Tsui H.-C.T."/>
            <person name="Winkler M.E."/>
        </authorList>
    </citation>
    <scope>NUCLEOTIDE SEQUENCE</scope>
</reference>
<dbReference type="Gene3D" id="2.40.50.140">
    <property type="entry name" value="Nucleic acid-binding proteins"/>
    <property type="match status" value="1"/>
</dbReference>
<name>A0A382LFN9_9ZZZZ</name>
<dbReference type="Gene3D" id="2.40.50.100">
    <property type="match status" value="1"/>
</dbReference>
<dbReference type="Pfam" id="PF08402">
    <property type="entry name" value="TOBE_2"/>
    <property type="match status" value="1"/>
</dbReference>
<organism evidence="2">
    <name type="scientific">marine metagenome</name>
    <dbReference type="NCBI Taxonomy" id="408172"/>
    <lineage>
        <taxon>unclassified sequences</taxon>
        <taxon>metagenomes</taxon>
        <taxon>ecological metagenomes</taxon>
    </lineage>
</organism>
<dbReference type="InterPro" id="IPR013611">
    <property type="entry name" value="Transp-assoc_OB_typ2"/>
</dbReference>
<evidence type="ECO:0000259" key="1">
    <source>
        <dbReference type="Pfam" id="PF08402"/>
    </source>
</evidence>
<dbReference type="AlphaFoldDB" id="A0A382LFN9"/>
<sequence length="113" mass="13006">YPKMNFFSPQIQDGKMFIDGQIIDYPSTISIPKVDFQFGIRPGDIHISDGSISVEINSFDYQGNSWLINCSIGDQKIVLQTTHSEHEHKSINIDFDWDKVFFFDKNDGTLIKE</sequence>
<dbReference type="EMBL" id="UINC01085941">
    <property type="protein sequence ID" value="SVC33932.1"/>
    <property type="molecule type" value="Genomic_DNA"/>
</dbReference>
<dbReference type="SUPFAM" id="SSF50331">
    <property type="entry name" value="MOP-like"/>
    <property type="match status" value="1"/>
</dbReference>
<evidence type="ECO:0000313" key="2">
    <source>
        <dbReference type="EMBL" id="SVC33932.1"/>
    </source>
</evidence>
<gene>
    <name evidence="2" type="ORF">METZ01_LOCUS286786</name>
</gene>
<feature type="non-terminal residue" evidence="2">
    <location>
        <position position="1"/>
    </location>
</feature>
<dbReference type="InterPro" id="IPR012340">
    <property type="entry name" value="NA-bd_OB-fold"/>
</dbReference>